<evidence type="ECO:0000256" key="1">
    <source>
        <dbReference type="SAM" id="Coils"/>
    </source>
</evidence>
<evidence type="ECO:0000313" key="2">
    <source>
        <dbReference type="EMBL" id="SBT09447.1"/>
    </source>
</evidence>
<dbReference type="InterPro" id="IPR026433">
    <property type="entry name" value="MarR_EPS"/>
</dbReference>
<dbReference type="NCBIfam" id="TIGR04176">
    <property type="entry name" value="MarR_EPS"/>
    <property type="match status" value="1"/>
</dbReference>
<keyword evidence="3" id="KW-1185">Reference proteome</keyword>
<dbReference type="InterPro" id="IPR036388">
    <property type="entry name" value="WH-like_DNA-bd_sf"/>
</dbReference>
<organism evidence="2 3">
    <name type="scientific">Candidatus Propionivibrio aalborgensis</name>
    <dbReference type="NCBI Taxonomy" id="1860101"/>
    <lineage>
        <taxon>Bacteria</taxon>
        <taxon>Pseudomonadati</taxon>
        <taxon>Pseudomonadota</taxon>
        <taxon>Betaproteobacteria</taxon>
        <taxon>Rhodocyclales</taxon>
        <taxon>Rhodocyclaceae</taxon>
        <taxon>Propionivibrio</taxon>
    </lineage>
</organism>
<dbReference type="Pfam" id="PF13412">
    <property type="entry name" value="HTH_24"/>
    <property type="match status" value="1"/>
</dbReference>
<proteinExistence type="predicted"/>
<protein>
    <submittedName>
        <fullName evidence="2">Putative Transcriptional regulator, MarR family</fullName>
    </submittedName>
</protein>
<name>A0A1A8XXS7_9RHOO</name>
<dbReference type="EMBL" id="FLQY01000246">
    <property type="protein sequence ID" value="SBT09447.1"/>
    <property type="molecule type" value="Genomic_DNA"/>
</dbReference>
<dbReference type="Gene3D" id="1.10.10.10">
    <property type="entry name" value="Winged helix-like DNA-binding domain superfamily/Winged helix DNA-binding domain"/>
    <property type="match status" value="1"/>
</dbReference>
<sequence>MLRRLHLTPDLSQRALAKELGISLGSINYCFRALVEKGWIKMQNFSQSRHKFRYAYLLTPAGISEKSKLTARFLNRKLEEYEVLREEIEKLKAEMSEAPRAMIEGTVLV</sequence>
<gene>
    <name evidence="2" type="ORF">PROAA_320079</name>
</gene>
<dbReference type="Proteomes" id="UP000199600">
    <property type="component" value="Unassembled WGS sequence"/>
</dbReference>
<reference evidence="2 3" key="1">
    <citation type="submission" date="2016-06" db="EMBL/GenBank/DDBJ databases">
        <authorList>
            <person name="Kjaerup R.B."/>
            <person name="Dalgaard T.S."/>
            <person name="Juul-Madsen H.R."/>
        </authorList>
    </citation>
    <scope>NUCLEOTIDE SEQUENCE [LARGE SCALE GENOMIC DNA]</scope>
    <source>
        <strain evidence="2">2</strain>
    </source>
</reference>
<dbReference type="SUPFAM" id="SSF46785">
    <property type="entry name" value="Winged helix' DNA-binding domain"/>
    <property type="match status" value="1"/>
</dbReference>
<keyword evidence="1" id="KW-0175">Coiled coil</keyword>
<dbReference type="AlphaFoldDB" id="A0A1A8XXS7"/>
<dbReference type="InterPro" id="IPR036390">
    <property type="entry name" value="WH_DNA-bd_sf"/>
</dbReference>
<accession>A0A1A8XXS7</accession>
<feature type="coiled-coil region" evidence="1">
    <location>
        <begin position="71"/>
        <end position="101"/>
    </location>
</feature>
<evidence type="ECO:0000313" key="3">
    <source>
        <dbReference type="Proteomes" id="UP000199600"/>
    </source>
</evidence>